<evidence type="ECO:0000313" key="1">
    <source>
        <dbReference type="EMBL" id="ALA48483.1"/>
    </source>
</evidence>
<keyword evidence="2" id="KW-1185">Reference proteome</keyword>
<dbReference type="KEGG" id="vg:26629427"/>
<dbReference type="OrthoDB" id="12661at10239"/>
<dbReference type="EMBL" id="KT281791">
    <property type="protein sequence ID" value="ALA48483.1"/>
    <property type="molecule type" value="Genomic_DNA"/>
</dbReference>
<dbReference type="RefSeq" id="YP_009202452.1">
    <property type="nucleotide sequence ID" value="NC_028843.1"/>
</dbReference>
<accession>A0A0K2FNW5</accession>
<evidence type="ECO:0000313" key="2">
    <source>
        <dbReference type="Proteomes" id="UP000201083"/>
    </source>
</evidence>
<proteinExistence type="predicted"/>
<name>A0A0K2FNW5_9CAUD</name>
<organism evidence="1 2">
    <name type="scientific">Mycobacterium phage Lolly9</name>
    <dbReference type="NCBI Taxonomy" id="1698711"/>
    <lineage>
        <taxon>Viruses</taxon>
        <taxon>Duplodnaviria</taxon>
        <taxon>Heunggongvirae</taxon>
        <taxon>Uroviricota</taxon>
        <taxon>Caudoviricetes</taxon>
        <taxon>Vilmaviridae</taxon>
        <taxon>Lclasvirinae</taxon>
        <taxon>Lumosvirus</taxon>
        <taxon>Lumosvirus lolly9</taxon>
    </lineage>
</organism>
<dbReference type="Proteomes" id="UP000201083">
    <property type="component" value="Segment"/>
</dbReference>
<gene>
    <name evidence="1" type="primary">66</name>
    <name evidence="1" type="ORF">LOLLY9_66</name>
</gene>
<dbReference type="GeneID" id="26629427"/>
<protein>
    <submittedName>
        <fullName evidence="1">Uncharacterized protein</fullName>
    </submittedName>
</protein>
<sequence length="153" mass="16896">MTITLDDARADLSDKIEEGTDCPCCGQFAKVYRVKFPATAVKLMIEMLKQHRNGVQWVHAPTAGPPGGNPVKARHWGLIEPMPDAVREDGSKRVGLWRLTTNGYAFVRGMLNVPKYANLFNNECLGLDASEGYVSAEEALGHNFNYRELMAGV</sequence>
<reference evidence="1 2" key="1">
    <citation type="submission" date="2015-07" db="EMBL/GenBank/DDBJ databases">
        <authorList>
            <person name="Ntshalintshall L."/>
            <person name="Reedoy K."/>
            <person name="Ramruthan J."/>
            <person name="Borthwick M."/>
            <person name="Moodley O.R."/>
            <person name="Larsen M.H."/>
            <person name="Russell D.H."/>
            <person name="Bowman C.A."/>
            <person name="Pope W.A."/>
            <person name="Mavrich T.H."/>
            <person name="Guerrero C.N."/>
            <person name="Jacobs-Sera D.A."/>
            <person name="Hendrix R.W."/>
            <person name="Hatfull G.F."/>
        </authorList>
    </citation>
    <scope>NUCLEOTIDE SEQUENCE [LARGE SCALE GENOMIC DNA]</scope>
</reference>